<evidence type="ECO:0000259" key="3">
    <source>
        <dbReference type="PROSITE" id="PS50102"/>
    </source>
</evidence>
<dbReference type="ExpressionAtlas" id="A0A1D6NJF9">
    <property type="expression patterns" value="baseline and differential"/>
</dbReference>
<feature type="domain" description="RRM" evidence="3">
    <location>
        <begin position="17"/>
        <end position="95"/>
    </location>
</feature>
<dbReference type="InterPro" id="IPR034792">
    <property type="entry name" value="PTBPH1/PTBPH2_RRM1"/>
</dbReference>
<dbReference type="EMBL" id="CM007649">
    <property type="protein sequence ID" value="ONM40404.1"/>
    <property type="molecule type" value="Genomic_DNA"/>
</dbReference>
<proteinExistence type="predicted"/>
<reference evidence="4" key="1">
    <citation type="submission" date="2015-12" db="EMBL/GenBank/DDBJ databases">
        <title>Update maize B73 reference genome by single molecule sequencing technologies.</title>
        <authorList>
            <consortium name="Maize Genome Sequencing Project"/>
            <person name="Ware D."/>
        </authorList>
    </citation>
    <scope>NUCLEOTIDE SEQUENCE [LARGE SCALE GENOMIC DNA]</scope>
    <source>
        <tissue evidence="4">Seedling</tissue>
    </source>
</reference>
<dbReference type="InterPro" id="IPR000504">
    <property type="entry name" value="RRM_dom"/>
</dbReference>
<dbReference type="Pfam" id="PF13893">
    <property type="entry name" value="RRM_5"/>
    <property type="match status" value="1"/>
</dbReference>
<keyword evidence="1" id="KW-0694">RNA-binding</keyword>
<feature type="compositionally biased region" description="Polar residues" evidence="2">
    <location>
        <begin position="431"/>
        <end position="440"/>
    </location>
</feature>
<feature type="domain" description="RRM" evidence="3">
    <location>
        <begin position="304"/>
        <end position="383"/>
    </location>
</feature>
<dbReference type="InterPro" id="IPR035979">
    <property type="entry name" value="RBD_domain_sf"/>
</dbReference>
<feature type="region of interest" description="Disordered" evidence="2">
    <location>
        <begin position="391"/>
        <end position="473"/>
    </location>
</feature>
<evidence type="ECO:0000256" key="2">
    <source>
        <dbReference type="SAM" id="MobiDB-lite"/>
    </source>
</evidence>
<dbReference type="InterPro" id="IPR034794">
    <property type="entry name" value="PTBPH1/PTBPH2_RRM3"/>
</dbReference>
<evidence type="ECO:0000256" key="1">
    <source>
        <dbReference type="PROSITE-ProRule" id="PRU00176"/>
    </source>
</evidence>
<dbReference type="SUPFAM" id="SSF54928">
    <property type="entry name" value="RNA-binding domain, RBD"/>
    <property type="match status" value="3"/>
</dbReference>
<dbReference type="Pfam" id="PF00076">
    <property type="entry name" value="RRM_1"/>
    <property type="match status" value="1"/>
</dbReference>
<dbReference type="PANTHER" id="PTHR15592">
    <property type="entry name" value="MATRIN 3/NUCLEAR PROTEIN 220-RELATED"/>
    <property type="match status" value="1"/>
</dbReference>
<dbReference type="AlphaFoldDB" id="A0A1D6NJF9"/>
<dbReference type="InterPro" id="IPR012677">
    <property type="entry name" value="Nucleotide-bd_a/b_plait_sf"/>
</dbReference>
<dbReference type="Gene3D" id="3.30.70.330">
    <property type="match status" value="3"/>
</dbReference>
<dbReference type="FunFam" id="3.30.70.330:FF:000324">
    <property type="entry name" value="Polypyrimidine tract-binding protein-like 2"/>
    <property type="match status" value="1"/>
</dbReference>
<feature type="compositionally biased region" description="Polar residues" evidence="2">
    <location>
        <begin position="401"/>
        <end position="410"/>
    </location>
</feature>
<dbReference type="SMART" id="SM00360">
    <property type="entry name" value="RRM"/>
    <property type="match status" value="2"/>
</dbReference>
<evidence type="ECO:0000313" key="4">
    <source>
        <dbReference type="EMBL" id="ONM40404.1"/>
    </source>
</evidence>
<gene>
    <name evidence="4" type="ORF">ZEAMMB73_Zm00001d044195</name>
</gene>
<sequence>MASGGQPQFRYTQPPSKVLHLRNLPWDCTPEELVELGTPFGKVVNTKCGVGANRNQAFIEFGDQNQAIAMISYYASSTEPAQVRGKNVYLQYSNRQEIVNNKATGEGSGNVLLVGMEGVAPDSVSIDVLHVVRMLTVASRFIKPLSRSIMAGSIWNTCLCLFPLPYSSLPYSSPTLPPLHLFSLPFPSHTLSSKYPLRVFSAFGFVHKIATFEKASGYQALIQFSDAETATSAKAALDGRCIPSYLLPELDVACTLRITYSAHSVLNVKYQSHRSRDFTNPYLPFLDSAKDGSGPDGKKQEAESNILLASIENMQYVVTIDVLHEVFSAFGFVQKIAIFEKNGFQALIQYPDIQTAYAAKEALEGHSIYEGGYCKLHLTFSRHTELNVKVNNERGRDYTKGNATPSSDQPSILGPQPIPSVGAAIPPAQGSVPSAATNSVMPPGDPSVALPSNPSSEPLLQAPVVSSGGPPHYPNQAILQGPLGVVARFPGYGALQFAQGSAQAQMVQPSGQGSQHMSGHVNYQLPPGSAQFMQYLSNGSHPLPNAPGPQTMPYPALSGQQLPPGLQMMQAQGFGGLPFSQGPGQPMPQFPMYGTQQFPPGMEPKMMRFSEQGGQQFTFAPRGPNSR</sequence>
<dbReference type="CDD" id="cd12690">
    <property type="entry name" value="RRM3_PTBPH1_PTBPH2"/>
    <property type="match status" value="1"/>
</dbReference>
<dbReference type="PROSITE" id="PS50102">
    <property type="entry name" value="RRM"/>
    <property type="match status" value="2"/>
</dbReference>
<accession>A0A1D6NJF9</accession>
<dbReference type="CDD" id="cd12686">
    <property type="entry name" value="RRM1_PTBPH1_PTBPH2"/>
    <property type="match status" value="1"/>
</dbReference>
<protein>
    <submittedName>
        <fullName evidence="4">Polypyrimidine tract-binding protein homolog 2</fullName>
    </submittedName>
</protein>
<dbReference type="GO" id="GO:0003723">
    <property type="term" value="F:RNA binding"/>
    <property type="evidence" value="ECO:0007669"/>
    <property type="project" value="UniProtKB-UniRule"/>
</dbReference>
<organism evidence="4">
    <name type="scientific">Zea mays</name>
    <name type="common">Maize</name>
    <dbReference type="NCBI Taxonomy" id="4577"/>
    <lineage>
        <taxon>Eukaryota</taxon>
        <taxon>Viridiplantae</taxon>
        <taxon>Streptophyta</taxon>
        <taxon>Embryophyta</taxon>
        <taxon>Tracheophyta</taxon>
        <taxon>Spermatophyta</taxon>
        <taxon>Magnoliopsida</taxon>
        <taxon>Liliopsida</taxon>
        <taxon>Poales</taxon>
        <taxon>Poaceae</taxon>
        <taxon>PACMAD clade</taxon>
        <taxon>Panicoideae</taxon>
        <taxon>Andropogonodae</taxon>
        <taxon>Andropogoneae</taxon>
        <taxon>Tripsacinae</taxon>
        <taxon>Zea</taxon>
    </lineage>
</organism>
<name>A0A1D6NJF9_MAIZE</name>